<dbReference type="Proteomes" id="UP001055658">
    <property type="component" value="Chromosome"/>
</dbReference>
<keyword evidence="1" id="KW-0812">Transmembrane</keyword>
<feature type="transmembrane region" description="Helical" evidence="1">
    <location>
        <begin position="20"/>
        <end position="41"/>
    </location>
</feature>
<gene>
    <name evidence="2" type="ORF">MJO52_12605</name>
</gene>
<reference evidence="2" key="1">
    <citation type="submission" date="2022-02" db="EMBL/GenBank/DDBJ databases">
        <title>Coral-associated bacteria.</title>
        <authorList>
            <person name="Tang K."/>
            <person name="Wang X."/>
        </authorList>
    </citation>
    <scope>NUCLEOTIDE SEQUENCE</scope>
    <source>
        <strain evidence="2">SCSIO 43006</strain>
    </source>
</reference>
<name>A0ABY4V6L8_9GAMM</name>
<accession>A0ABY4V6L8</accession>
<keyword evidence="3" id="KW-1185">Reference proteome</keyword>
<keyword evidence="1" id="KW-0472">Membrane</keyword>
<proteinExistence type="predicted"/>
<evidence type="ECO:0000313" key="2">
    <source>
        <dbReference type="EMBL" id="USD19918.1"/>
    </source>
</evidence>
<dbReference type="EMBL" id="CP092418">
    <property type="protein sequence ID" value="USD19918.1"/>
    <property type="molecule type" value="Genomic_DNA"/>
</dbReference>
<evidence type="ECO:0000256" key="1">
    <source>
        <dbReference type="SAM" id="Phobius"/>
    </source>
</evidence>
<evidence type="ECO:0000313" key="3">
    <source>
        <dbReference type="Proteomes" id="UP001055658"/>
    </source>
</evidence>
<organism evidence="2 3">
    <name type="scientific">Microbulbifer variabilis</name>
    <dbReference type="NCBI Taxonomy" id="266805"/>
    <lineage>
        <taxon>Bacteria</taxon>
        <taxon>Pseudomonadati</taxon>
        <taxon>Pseudomonadota</taxon>
        <taxon>Gammaproteobacteria</taxon>
        <taxon>Cellvibrionales</taxon>
        <taxon>Microbulbiferaceae</taxon>
        <taxon>Microbulbifer</taxon>
    </lineage>
</organism>
<sequence length="67" mass="7174">MIFSCLYGDLCGRPGPVMLLSWLTVIVAVLGSAMDKVVAVVRSRSQPNSETGTYRKKLSFVVLAIAG</sequence>
<protein>
    <submittedName>
        <fullName evidence="2">Uncharacterized protein</fullName>
    </submittedName>
</protein>
<dbReference type="RefSeq" id="WP_252082009.1">
    <property type="nucleotide sequence ID" value="NZ_CP092418.1"/>
</dbReference>
<keyword evidence="1" id="KW-1133">Transmembrane helix</keyword>